<keyword evidence="4" id="KW-1185">Reference proteome</keyword>
<dbReference type="AlphaFoldDB" id="E1SW20"/>
<evidence type="ECO:0000313" key="4">
    <source>
        <dbReference type="Proteomes" id="UP000006683"/>
    </source>
</evidence>
<evidence type="ECO:0008006" key="5">
    <source>
        <dbReference type="Google" id="ProtNLM"/>
    </source>
</evidence>
<feature type="compositionally biased region" description="Pro residues" evidence="1">
    <location>
        <begin position="43"/>
        <end position="71"/>
    </location>
</feature>
<evidence type="ECO:0000256" key="2">
    <source>
        <dbReference type="SAM" id="Phobius"/>
    </source>
</evidence>
<dbReference type="InterPro" id="IPR021382">
    <property type="entry name" value="DUF3014"/>
</dbReference>
<keyword evidence="2" id="KW-0472">Membrane</keyword>
<evidence type="ECO:0000313" key="3">
    <source>
        <dbReference type="EMBL" id="ADN74320.1"/>
    </source>
</evidence>
<gene>
    <name evidence="3" type="ordered locus">Fbal_0106</name>
</gene>
<feature type="region of interest" description="Disordered" evidence="1">
    <location>
        <begin position="41"/>
        <end position="103"/>
    </location>
</feature>
<dbReference type="EMBL" id="CP002209">
    <property type="protein sequence ID" value="ADN74320.1"/>
    <property type="molecule type" value="Genomic_DNA"/>
</dbReference>
<feature type="compositionally biased region" description="Pro residues" evidence="1">
    <location>
        <begin position="81"/>
        <end position="97"/>
    </location>
</feature>
<dbReference type="KEGG" id="fbl:Fbal_0106"/>
<dbReference type="Pfam" id="PF11219">
    <property type="entry name" value="DUF3014"/>
    <property type="match status" value="1"/>
</dbReference>
<proteinExistence type="predicted"/>
<dbReference type="GeneID" id="67180351"/>
<dbReference type="RefSeq" id="WP_013343626.1">
    <property type="nucleotide sequence ID" value="NC_014541.1"/>
</dbReference>
<dbReference type="HOGENOM" id="CLU_068472_0_1_6"/>
<protein>
    <recommendedName>
        <fullName evidence="5">DUF3014 domain-containing protein</fullName>
    </recommendedName>
</protein>
<dbReference type="eggNOG" id="COG3468">
    <property type="taxonomic scope" value="Bacteria"/>
</dbReference>
<dbReference type="OrthoDB" id="5502479at2"/>
<name>E1SW20_FERBD</name>
<keyword evidence="2" id="KW-0812">Transmembrane</keyword>
<reference evidence="3 4" key="1">
    <citation type="journal article" date="2010" name="Stand. Genomic Sci.">
        <title>Complete genome sequence of Ferrimonas balearica type strain (PAT).</title>
        <authorList>
            <person name="Nolan M."/>
            <person name="Sikorski J."/>
            <person name="Davenport K."/>
            <person name="Lucas S."/>
            <person name="Glavina Del Rio T."/>
            <person name="Tice H."/>
            <person name="Cheng J."/>
            <person name="Goodwin L."/>
            <person name="Pitluck S."/>
            <person name="Liolios K."/>
            <person name="Ivanova N."/>
            <person name="Mavromatis K."/>
            <person name="Ovchinnikova G."/>
            <person name="Pati A."/>
            <person name="Chen A."/>
            <person name="Palaniappan K."/>
            <person name="Land M."/>
            <person name="Hauser L."/>
            <person name="Chang Y."/>
            <person name="Jeffries C."/>
            <person name="Tapia R."/>
            <person name="Brettin T."/>
            <person name="Detter J."/>
            <person name="Han C."/>
            <person name="Yasawong M."/>
            <person name="Rohde M."/>
            <person name="Tindall B."/>
            <person name="Goker M."/>
            <person name="Woyke T."/>
            <person name="Bristow J."/>
            <person name="Eisen J."/>
            <person name="Markowitz V."/>
            <person name="Hugenholtz P."/>
            <person name="Kyrpides N."/>
            <person name="Klenk H."/>
            <person name="Lapidus A."/>
        </authorList>
    </citation>
    <scope>NUCLEOTIDE SEQUENCE [LARGE SCALE GENOMIC DNA]</scope>
    <source>
        <strain evidence="4">DSM 9799 / CCM 4581 / KCTC 23876 / PAT</strain>
    </source>
</reference>
<keyword evidence="2" id="KW-1133">Transmembrane helix</keyword>
<feature type="transmembrane region" description="Helical" evidence="2">
    <location>
        <begin position="15"/>
        <end position="34"/>
    </location>
</feature>
<dbReference type="STRING" id="550540.Fbal_0106"/>
<sequence length="287" mass="32181">MYQDDDAKRNGTNQMAMVLVILVILACGGAWYFFMRDSQAPTPTEPVPALPAPEPTLPEQPLPAEPVPEPIPEPEPEPEPIPEPTPEPMPEPDPLPPLNDSDDFAKEQINAVSDGMQLGGALQDDNLVRRFVVFVDNLAGGEVMRQQGPFTPLKDNFKALEMNGKFYLDPEGYRRFDQYAEFLYRLDETKLRDHFMLVEPLMESAFQELGYGAGQFRSAIVDGMDELLAAPEYDTPLELLSHSVNYQFADPAIEELSDAQKVMIRMGPDNARKVKSLLRRFKAALNE</sequence>
<organism evidence="3 4">
    <name type="scientific">Ferrimonas balearica (strain DSM 9799 / CCM 4581 / KCTC 23876 / PAT)</name>
    <dbReference type="NCBI Taxonomy" id="550540"/>
    <lineage>
        <taxon>Bacteria</taxon>
        <taxon>Pseudomonadati</taxon>
        <taxon>Pseudomonadota</taxon>
        <taxon>Gammaproteobacteria</taxon>
        <taxon>Alteromonadales</taxon>
        <taxon>Ferrimonadaceae</taxon>
        <taxon>Ferrimonas</taxon>
    </lineage>
</organism>
<evidence type="ECO:0000256" key="1">
    <source>
        <dbReference type="SAM" id="MobiDB-lite"/>
    </source>
</evidence>
<accession>E1SW20</accession>
<dbReference type="Proteomes" id="UP000006683">
    <property type="component" value="Chromosome"/>
</dbReference>